<organism evidence="11 12">
    <name type="scientific">Actinocorallia herbida</name>
    <dbReference type="NCBI Taxonomy" id="58109"/>
    <lineage>
        <taxon>Bacteria</taxon>
        <taxon>Bacillati</taxon>
        <taxon>Actinomycetota</taxon>
        <taxon>Actinomycetes</taxon>
        <taxon>Streptosporangiales</taxon>
        <taxon>Thermomonosporaceae</taxon>
        <taxon>Actinocorallia</taxon>
    </lineage>
</organism>
<evidence type="ECO:0000256" key="8">
    <source>
        <dbReference type="ARBA" id="ARBA00023032"/>
    </source>
</evidence>
<evidence type="ECO:0000313" key="12">
    <source>
        <dbReference type="Proteomes" id="UP000272400"/>
    </source>
</evidence>
<accession>A0A3N1DBX5</accession>
<keyword evidence="5" id="KW-0028">Amino-acid biosynthesis</keyword>
<dbReference type="GO" id="GO:0019344">
    <property type="term" value="P:cysteine biosynthetic process"/>
    <property type="evidence" value="ECO:0007669"/>
    <property type="project" value="TreeGrafter"/>
</dbReference>
<evidence type="ECO:0000256" key="3">
    <source>
        <dbReference type="ARBA" id="ARBA00022475"/>
    </source>
</evidence>
<evidence type="ECO:0000256" key="5">
    <source>
        <dbReference type="ARBA" id="ARBA00022605"/>
    </source>
</evidence>
<keyword evidence="4" id="KW-0997">Cell inner membrane</keyword>
<feature type="transmembrane region" description="Helical" evidence="10">
    <location>
        <begin position="204"/>
        <end position="225"/>
    </location>
</feature>
<comment type="caution">
    <text evidence="11">The sequence shown here is derived from an EMBL/GenBank/DDBJ whole genome shotgun (WGS) entry which is preliminary data.</text>
</comment>
<evidence type="ECO:0000256" key="9">
    <source>
        <dbReference type="ARBA" id="ARBA00023136"/>
    </source>
</evidence>
<evidence type="ECO:0000256" key="10">
    <source>
        <dbReference type="SAM" id="Phobius"/>
    </source>
</evidence>
<evidence type="ECO:0000256" key="6">
    <source>
        <dbReference type="ARBA" id="ARBA00022692"/>
    </source>
</evidence>
<sequence length="251" mass="26744">MIDGVRYLGRGIGWVAKRPSQWVFGLIPAVLTLLLFGWLLVWFGFKADDLAAWLTPFADGWAAGLRDAVRIIAGVALFAGGAFVSLLLFTAVTLMIGSPFYEELSLRVERSLGGQVPESDEPFWRSIVRGVKDAAVLGVIALGLGVVFFALGFIPVIGQTVVPIVALVVSGYFLAGELTGIAMDRRGLRRKERFAVLRTVRGRTLGFGAATAVVFLIPLGAVLFMPGAVAGATLLARDACEDDTSPGYKVA</sequence>
<keyword evidence="12" id="KW-1185">Reference proteome</keyword>
<dbReference type="PANTHER" id="PTHR37468:SF1">
    <property type="entry name" value="SULFATE TRANSPORTER CYSZ"/>
    <property type="match status" value="1"/>
</dbReference>
<proteinExistence type="predicted"/>
<name>A0A3N1DBX5_9ACTN</name>
<evidence type="ECO:0000256" key="4">
    <source>
        <dbReference type="ARBA" id="ARBA00022519"/>
    </source>
</evidence>
<keyword evidence="8" id="KW-0764">Sulfate transport</keyword>
<dbReference type="EMBL" id="RJKE01000001">
    <property type="protein sequence ID" value="ROO91022.1"/>
    <property type="molecule type" value="Genomic_DNA"/>
</dbReference>
<dbReference type="GO" id="GO:0000103">
    <property type="term" value="P:sulfate assimilation"/>
    <property type="evidence" value="ECO:0007669"/>
    <property type="project" value="TreeGrafter"/>
</dbReference>
<feature type="transmembrane region" description="Helical" evidence="10">
    <location>
        <begin position="71"/>
        <end position="97"/>
    </location>
</feature>
<dbReference type="OrthoDB" id="3375053at2"/>
<keyword evidence="7 10" id="KW-1133">Transmembrane helix</keyword>
<dbReference type="GO" id="GO:0009675">
    <property type="term" value="F:high-affinity sulfate:proton symporter activity"/>
    <property type="evidence" value="ECO:0007669"/>
    <property type="project" value="TreeGrafter"/>
</dbReference>
<keyword evidence="9 10" id="KW-0472">Membrane</keyword>
<dbReference type="Pfam" id="PF07264">
    <property type="entry name" value="EI24"/>
    <property type="match status" value="1"/>
</dbReference>
<keyword evidence="6 10" id="KW-0812">Transmembrane</keyword>
<dbReference type="RefSeq" id="WP_123669895.1">
    <property type="nucleotide sequence ID" value="NZ_RJKE01000001.1"/>
</dbReference>
<evidence type="ECO:0000256" key="7">
    <source>
        <dbReference type="ARBA" id="ARBA00022989"/>
    </source>
</evidence>
<keyword evidence="2" id="KW-0813">Transport</keyword>
<keyword evidence="3" id="KW-1003">Cell membrane</keyword>
<dbReference type="InterPro" id="IPR050480">
    <property type="entry name" value="CysZ-like"/>
</dbReference>
<protein>
    <submittedName>
        <fullName evidence="11">CysZ protein</fullName>
    </submittedName>
</protein>
<comment type="subcellular location">
    <subcellularLocation>
        <location evidence="1">Membrane</location>
        <topology evidence="1">Multi-pass membrane protein</topology>
    </subcellularLocation>
</comment>
<dbReference type="Proteomes" id="UP000272400">
    <property type="component" value="Unassembled WGS sequence"/>
</dbReference>
<evidence type="ECO:0000313" key="11">
    <source>
        <dbReference type="EMBL" id="ROO91022.1"/>
    </source>
</evidence>
<feature type="transmembrane region" description="Helical" evidence="10">
    <location>
        <begin position="21"/>
        <end position="45"/>
    </location>
</feature>
<dbReference type="AlphaFoldDB" id="A0A3N1DBX5"/>
<dbReference type="GO" id="GO:0005886">
    <property type="term" value="C:plasma membrane"/>
    <property type="evidence" value="ECO:0007669"/>
    <property type="project" value="TreeGrafter"/>
</dbReference>
<reference evidence="11 12" key="1">
    <citation type="submission" date="2018-11" db="EMBL/GenBank/DDBJ databases">
        <title>Sequencing the genomes of 1000 actinobacteria strains.</title>
        <authorList>
            <person name="Klenk H.-P."/>
        </authorList>
    </citation>
    <scope>NUCLEOTIDE SEQUENCE [LARGE SCALE GENOMIC DNA]</scope>
    <source>
        <strain evidence="11 12">DSM 44254</strain>
    </source>
</reference>
<evidence type="ECO:0000256" key="2">
    <source>
        <dbReference type="ARBA" id="ARBA00022448"/>
    </source>
</evidence>
<feature type="transmembrane region" description="Helical" evidence="10">
    <location>
        <begin position="164"/>
        <end position="183"/>
    </location>
</feature>
<dbReference type="InterPro" id="IPR059112">
    <property type="entry name" value="CysZ/EI24"/>
</dbReference>
<evidence type="ECO:0000256" key="1">
    <source>
        <dbReference type="ARBA" id="ARBA00004141"/>
    </source>
</evidence>
<dbReference type="PANTHER" id="PTHR37468">
    <property type="entry name" value="SULFATE TRANSPORTER CYSZ"/>
    <property type="match status" value="1"/>
</dbReference>
<feature type="transmembrane region" description="Helical" evidence="10">
    <location>
        <begin position="134"/>
        <end position="158"/>
    </location>
</feature>
<gene>
    <name evidence="11" type="ORF">EDD29_8764</name>
</gene>